<feature type="compositionally biased region" description="Polar residues" evidence="1">
    <location>
        <begin position="131"/>
        <end position="141"/>
    </location>
</feature>
<dbReference type="Proteomes" id="UP000698800">
    <property type="component" value="Unassembled WGS sequence"/>
</dbReference>
<evidence type="ECO:0000256" key="1">
    <source>
        <dbReference type="SAM" id="MobiDB-lite"/>
    </source>
</evidence>
<feature type="compositionally biased region" description="Polar residues" evidence="1">
    <location>
        <begin position="150"/>
        <end position="161"/>
    </location>
</feature>
<keyword evidence="3" id="KW-1185">Reference proteome</keyword>
<feature type="compositionally biased region" description="Basic and acidic residues" evidence="1">
    <location>
        <begin position="7"/>
        <end position="20"/>
    </location>
</feature>
<feature type="region of interest" description="Disordered" evidence="1">
    <location>
        <begin position="128"/>
        <end position="161"/>
    </location>
</feature>
<accession>A0A9P8L4R2</accession>
<evidence type="ECO:0000313" key="3">
    <source>
        <dbReference type="Proteomes" id="UP000698800"/>
    </source>
</evidence>
<feature type="region of interest" description="Disordered" evidence="1">
    <location>
        <begin position="1"/>
        <end position="20"/>
    </location>
</feature>
<sequence>MSVISPMDHKNDNEPRQSDKLFKLHRARARGARGFKPAPLLKEDKLCTKPVSGKKLRVRRIPIGRGGRGEFTSIPDQILNKAEIDVNTAELKAVISKMKESNKGKKFGAISEDLTNVLDLFETTNDRTGKVAQSQGANATSYGGFMGGRRTSSSKSNQELP</sequence>
<reference evidence="2" key="1">
    <citation type="submission" date="2021-03" db="EMBL/GenBank/DDBJ databases">
        <title>Comparative genomics and phylogenomic investigation of the class Geoglossomycetes provide insights into ecological specialization and systematics.</title>
        <authorList>
            <person name="Melie T."/>
            <person name="Pirro S."/>
            <person name="Miller A.N."/>
            <person name="Quandt A."/>
        </authorList>
    </citation>
    <scope>NUCLEOTIDE SEQUENCE</scope>
    <source>
        <strain evidence="2">GBOQ0MN5Z8</strain>
    </source>
</reference>
<dbReference type="EMBL" id="JAGHQL010000030">
    <property type="protein sequence ID" value="KAH0543554.1"/>
    <property type="molecule type" value="Genomic_DNA"/>
</dbReference>
<proteinExistence type="predicted"/>
<evidence type="ECO:0000313" key="2">
    <source>
        <dbReference type="EMBL" id="KAH0543554.1"/>
    </source>
</evidence>
<name>A0A9P8L4R2_9PEZI</name>
<gene>
    <name evidence="2" type="ORF">FGG08_002115</name>
</gene>
<organism evidence="2 3">
    <name type="scientific">Glutinoglossum americanum</name>
    <dbReference type="NCBI Taxonomy" id="1670608"/>
    <lineage>
        <taxon>Eukaryota</taxon>
        <taxon>Fungi</taxon>
        <taxon>Dikarya</taxon>
        <taxon>Ascomycota</taxon>
        <taxon>Pezizomycotina</taxon>
        <taxon>Geoglossomycetes</taxon>
        <taxon>Geoglossales</taxon>
        <taxon>Geoglossaceae</taxon>
        <taxon>Glutinoglossum</taxon>
    </lineage>
</organism>
<dbReference type="AlphaFoldDB" id="A0A9P8L4R2"/>
<protein>
    <submittedName>
        <fullName evidence="2">Uncharacterized protein</fullName>
    </submittedName>
</protein>
<comment type="caution">
    <text evidence="2">The sequence shown here is derived from an EMBL/GenBank/DDBJ whole genome shotgun (WGS) entry which is preliminary data.</text>
</comment>